<dbReference type="InterPro" id="IPR002182">
    <property type="entry name" value="NB-ARC"/>
</dbReference>
<dbReference type="Gene3D" id="3.40.50.300">
    <property type="entry name" value="P-loop containing nucleotide triphosphate hydrolases"/>
    <property type="match status" value="1"/>
</dbReference>
<feature type="domain" description="Disease resistance R13L4/SHOC-2-like LRR" evidence="10">
    <location>
        <begin position="573"/>
        <end position="685"/>
    </location>
</feature>
<proteinExistence type="evidence at transcript level"/>
<feature type="domain" description="Disease resistance protein At4g27190-like leucine-rich repeats" evidence="9">
    <location>
        <begin position="898"/>
        <end position="1022"/>
    </location>
</feature>
<dbReference type="PRINTS" id="PR00364">
    <property type="entry name" value="DISEASERSIST"/>
</dbReference>
<dbReference type="Gene3D" id="1.10.10.10">
    <property type="entry name" value="Winged helix-like DNA-binding domain superfamily/Winged helix DNA-binding domain"/>
    <property type="match status" value="1"/>
</dbReference>
<dbReference type="PANTHER" id="PTHR33463:SF198">
    <property type="entry name" value="RPP4C3"/>
    <property type="match status" value="1"/>
</dbReference>
<dbReference type="GO" id="GO:0006952">
    <property type="term" value="P:defense response"/>
    <property type="evidence" value="ECO:0007669"/>
    <property type="project" value="UniProtKB-KW"/>
</dbReference>
<feature type="domain" description="Disease resistance protein At4g27190-like leucine-rich repeats" evidence="9">
    <location>
        <begin position="1402"/>
        <end position="1523"/>
    </location>
</feature>
<reference evidence="12 13" key="4">
    <citation type="journal article" date="2017" name="Genome Biol.">
        <title>New reference genome sequences of hot pepper reveal the massive evolution of plant disease-resistance genes by retroduplication.</title>
        <authorList>
            <person name="Kim S."/>
            <person name="Park J."/>
            <person name="Yeom S.I."/>
            <person name="Kim Y.M."/>
            <person name="Seo E."/>
            <person name="Kim K.T."/>
            <person name="Kim M.S."/>
            <person name="Lee J.M."/>
            <person name="Cheong K."/>
            <person name="Shin H.S."/>
            <person name="Kim S.B."/>
            <person name="Han K."/>
            <person name="Lee J."/>
            <person name="Park M."/>
            <person name="Lee H.A."/>
            <person name="Lee H.Y."/>
            <person name="Lee Y."/>
            <person name="Oh S."/>
            <person name="Lee J.H."/>
            <person name="Choi E."/>
            <person name="Choi E."/>
            <person name="Lee S.E."/>
            <person name="Jeon J."/>
            <person name="Kim H."/>
            <person name="Choi G."/>
            <person name="Song H."/>
            <person name="Lee J."/>
            <person name="Lee S.C."/>
            <person name="Kwon J.K."/>
            <person name="Lee H.Y."/>
            <person name="Koo N."/>
            <person name="Hong Y."/>
            <person name="Kim R.W."/>
            <person name="Kang W.H."/>
            <person name="Huh J.H."/>
            <person name="Kang B.C."/>
            <person name="Yang T.J."/>
            <person name="Lee Y.H."/>
            <person name="Bennetzen J.L."/>
            <person name="Choi D."/>
        </authorList>
    </citation>
    <scope>NUCLEOTIDE SEQUENCE [LARGE SCALE GENOMIC DNA]</scope>
    <source>
        <strain evidence="13">cv. CM334</strain>
    </source>
</reference>
<evidence type="ECO:0000256" key="6">
    <source>
        <dbReference type="ARBA" id="ARBA00022840"/>
    </source>
</evidence>
<evidence type="ECO:0000256" key="7">
    <source>
        <dbReference type="SAM" id="MobiDB-lite"/>
    </source>
</evidence>
<evidence type="ECO:0000259" key="8">
    <source>
        <dbReference type="Pfam" id="PF00931"/>
    </source>
</evidence>
<evidence type="ECO:0000256" key="3">
    <source>
        <dbReference type="ARBA" id="ARBA00022737"/>
    </source>
</evidence>
<evidence type="ECO:0000256" key="4">
    <source>
        <dbReference type="ARBA" id="ARBA00022741"/>
    </source>
</evidence>
<dbReference type="EMBL" id="AYRZ02000010">
    <property type="protein sequence ID" value="PHT71562.1"/>
    <property type="molecule type" value="Genomic_DNA"/>
</dbReference>
<accession>A0A1D5AHY8</accession>
<dbReference type="InterPro" id="IPR027417">
    <property type="entry name" value="P-loop_NTPase"/>
</dbReference>
<evidence type="ECO:0000256" key="5">
    <source>
        <dbReference type="ARBA" id="ARBA00022821"/>
    </source>
</evidence>
<feature type="region of interest" description="Disordered" evidence="7">
    <location>
        <begin position="1723"/>
        <end position="1745"/>
    </location>
</feature>
<keyword evidence="13" id="KW-1185">Reference proteome</keyword>
<dbReference type="InterPro" id="IPR057135">
    <property type="entry name" value="At4g27190-like_LRR"/>
</dbReference>
<feature type="domain" description="Disease resistance protein At4g27190-like leucine-rich repeats" evidence="9">
    <location>
        <begin position="1235"/>
        <end position="1356"/>
    </location>
</feature>
<dbReference type="Gene3D" id="3.80.10.10">
    <property type="entry name" value="Ribonuclease Inhibitor"/>
    <property type="match status" value="5"/>
</dbReference>
<dbReference type="InterPro" id="IPR050905">
    <property type="entry name" value="Plant_NBS-LRR"/>
</dbReference>
<dbReference type="Gramene" id="PHT71562">
    <property type="protein sequence ID" value="PHT71562"/>
    <property type="gene ID" value="T459_26666"/>
</dbReference>
<comment type="similarity">
    <text evidence="1">Belongs to the disease resistance NB-LRR family.</text>
</comment>
<protein>
    <submittedName>
        <fullName evidence="11">Pvr4</fullName>
    </submittedName>
</protein>
<dbReference type="SUPFAM" id="SSF52540">
    <property type="entry name" value="P-loop containing nucleoside triphosphate hydrolases"/>
    <property type="match status" value="1"/>
</dbReference>
<evidence type="ECO:0000313" key="11">
    <source>
        <dbReference type="EMBL" id="ANZ78204.1"/>
    </source>
</evidence>
<dbReference type="Gene3D" id="1.10.8.430">
    <property type="entry name" value="Helical domain of apoptotic protease-activating factors"/>
    <property type="match status" value="1"/>
</dbReference>
<dbReference type="STRING" id="4072.A0A1D5AHY8"/>
<dbReference type="SUPFAM" id="SSF52058">
    <property type="entry name" value="L domain-like"/>
    <property type="match status" value="1"/>
</dbReference>
<keyword evidence="4" id="KW-0547">Nucleotide-binding</keyword>
<dbReference type="FunFam" id="3.40.50.300:FF:001091">
    <property type="entry name" value="Probable disease resistance protein At1g61300"/>
    <property type="match status" value="1"/>
</dbReference>
<evidence type="ECO:0000256" key="1">
    <source>
        <dbReference type="ARBA" id="ARBA00008894"/>
    </source>
</evidence>
<dbReference type="InterPro" id="IPR032675">
    <property type="entry name" value="LRR_dom_sf"/>
</dbReference>
<evidence type="ECO:0000259" key="10">
    <source>
        <dbReference type="Pfam" id="PF23598"/>
    </source>
</evidence>
<dbReference type="Pfam" id="PF23598">
    <property type="entry name" value="LRR_14"/>
    <property type="match status" value="1"/>
</dbReference>
<keyword evidence="2" id="KW-0433">Leucine-rich repeat</keyword>
<evidence type="ECO:0000259" key="9">
    <source>
        <dbReference type="Pfam" id="PF23247"/>
    </source>
</evidence>
<dbReference type="Proteomes" id="UP000222542">
    <property type="component" value="Unassembled WGS sequence"/>
</dbReference>
<keyword evidence="6" id="KW-0067">ATP-binding</keyword>
<name>A0A1D5AHY8_CAPAN</name>
<dbReference type="EMBL" id="KT359375">
    <property type="protein sequence ID" value="ANZ78204.1"/>
    <property type="molecule type" value="mRNA"/>
</dbReference>
<dbReference type="InterPro" id="IPR055414">
    <property type="entry name" value="LRR_R13L4/SHOC2-like"/>
</dbReference>
<evidence type="ECO:0000256" key="2">
    <source>
        <dbReference type="ARBA" id="ARBA00022614"/>
    </source>
</evidence>
<reference evidence="12" key="1">
    <citation type="journal article" date="2014" name="Nat. Genet.">
        <title>Genome sequence of the hot pepper provides insights into the evolution of pungency in Capsicum species.</title>
        <authorList>
            <person name="Kim S."/>
            <person name="Park M."/>
            <person name="Yeom S.I."/>
            <person name="Kim Y.M."/>
            <person name="Lee J.M."/>
            <person name="Lee H.A."/>
            <person name="Seo E."/>
            <person name="Choi J."/>
            <person name="Cheong K."/>
            <person name="Kim K.T."/>
            <person name="Jung K."/>
            <person name="Lee G.W."/>
            <person name="Oh S.K."/>
            <person name="Bae C."/>
            <person name="Kim S.B."/>
            <person name="Lee H.Y."/>
            <person name="Kim S.Y."/>
            <person name="Kim M.S."/>
            <person name="Kang B.C."/>
            <person name="Jo Y.D."/>
            <person name="Yang H.B."/>
            <person name="Jeong H.J."/>
            <person name="Kang W.H."/>
            <person name="Kwon J.K."/>
            <person name="Shin C."/>
            <person name="Lim J.Y."/>
            <person name="Park J.H."/>
            <person name="Huh J.H."/>
            <person name="Kim J.S."/>
            <person name="Kim B.D."/>
            <person name="Cohen O."/>
            <person name="Paran I."/>
            <person name="Suh M.C."/>
            <person name="Lee S.B."/>
            <person name="Kim Y.K."/>
            <person name="Shin Y."/>
            <person name="Noh S.J."/>
            <person name="Park J."/>
            <person name="Seo Y.S."/>
            <person name="Kwon S.Y."/>
            <person name="Kim H.A."/>
            <person name="Park J.M."/>
            <person name="Kim H.J."/>
            <person name="Choi S.B."/>
            <person name="Bosland P.W."/>
            <person name="Reeves G."/>
            <person name="Jo S.H."/>
            <person name="Lee B.W."/>
            <person name="Cho H.T."/>
            <person name="Choi H.S."/>
            <person name="Lee M.S."/>
            <person name="Yu Y."/>
            <person name="Do Choi Y."/>
            <person name="Park B.S."/>
            <person name="van Deynze A."/>
            <person name="Ashrafi H."/>
            <person name="Hill T."/>
            <person name="Kim W.T."/>
            <person name="Pai H.S."/>
            <person name="Ahn H.K."/>
            <person name="Yeam I."/>
            <person name="Giovannoni J.J."/>
            <person name="Rose J.K."/>
            <person name="Sorensen I."/>
            <person name="Lee S.J."/>
            <person name="Kim R.W."/>
            <person name="Choi I.Y."/>
            <person name="Choi B.S."/>
            <person name="Lim J.S."/>
            <person name="Lee Y.H."/>
            <person name="Choi D."/>
        </authorList>
    </citation>
    <scope>NUCLEOTIDE SEQUENCE [LARGE SCALE GENOMIC DNA]</scope>
</reference>
<dbReference type="Pfam" id="PF00931">
    <property type="entry name" value="NB-ARC"/>
    <property type="match status" value="1"/>
</dbReference>
<keyword evidence="3" id="KW-0677">Repeat</keyword>
<evidence type="ECO:0000313" key="12">
    <source>
        <dbReference type="EMBL" id="PHT71562.1"/>
    </source>
</evidence>
<dbReference type="InterPro" id="IPR036388">
    <property type="entry name" value="WH-like_DNA-bd_sf"/>
</dbReference>
<dbReference type="SMR" id="A0A1D5AHY8"/>
<sequence length="1745" mass="199496">MEIVTAILSPVAEHLMILPVARQIGYLFYYRRNIRSLENENKKLEGIRSGVQHRKDAEWRNLQVMPPHVENWLKDVNETTAEVAVLLRRRAEVERGCFYGWCPNLKSRHSLSRKAKKIEQAMIGLQDEGTRYAPSSCPAPLAVTVIHSDEFDSRKQKEEEVMTALKDEGITIVGICGMGGVGKTTLAEKVRARAKQERLFDYVVVLTISQQQPDIKKIQREIAEGVGLSLEGDDLLERGDRLRSRLMQKDSRVLVILDDVWKKVDLKRVGIPSGSDRNYWCKVILTTRLRDVCDDMEAKKKVHVEILCENEAWLLFRQKAGNSADDLSLPDIAEAVAKECKGLPLAIVTVAGALKGKTKRSWEDALLELKKAAPRNIRGVLADVYQPLKISYNHLGSDEAKDAFLLCSLFEEDSNIWTEELLRYGMGLGIFSELENLECARNRVSNLLETLKNCFLLSQVPGKDYVKMHDVVRDMAIHIASEGNHIFLVSHNVNSKEFPRKDSYKQYSHMSIVANKFDARPRPISCPRLKLLMLKLRFEEGFKLQDDFFDGMSELSVIKLSGYDRNSILPFPSSIQRLSNLSTLWLSNLRLDDVSIIGELVTLEILSIRGSDLQELPVEIGNLANLTMLEYWNTGYRNRMRISPGVLSRLVRLEELHMVGVEDCSYSTLRELESLSRLTALTLDGCSKDVIYSNLGLSSKLTRYALKMGRHYTFTSFMQTYNKAIYLDVTKGTPLGDWIRLLLRNSECVSSSGKGSKNVVFELQNVKDLRLSFCDSLNIHCQNNIPFPKLERLKVNGCDHLRHLFCVSLACPDEGTSRRTHIRPDVIKFPNLYYLELGFLKCFTHFFSDTVEGIEFPLLRKMHFWSLQKFQNFWPRVNNAITDSNPLFNEKVSCPNLELLRLCEANSLTALCSHQLPTAYFSKLVTLNVLRCGKLRNLMSPSVARGLLNLRILLLEDCESMEEVITEEEQQGDEIMCNEPLFPQLEELGLENLPNLRHFILTKQALEFPFLREVQIRNCPETKIFVQQRSVSTSSLKSVNNDDELKVVDLNKAMFNSKVSCPNLEVLRLYKANSISALCSHQLPTAYFSKLKELGVGNCGKLRHLMSPSVARGLLNLRKLWIGECQSMEEVITEEEQQGDEIMCNEPLFPQLEELGLENLPNLRHFILTKQALEFPFLREVLIRNCPETKIFVQQRSVSTSSLKSVNNDDELKVVDLNKAMFNSKVSCPNLEVLLLYKANSISALCSHQLPTAYFSKLKELGVWNCGKLRHLMSPSVARGLLNLRKLWIRECQSMEEVITEEEQQGDEIMCNEPLFPQLEELGLENLPNLRHFILTKQALEFPFLREVLIRNCPETKIFVQQRSVSTSSLKSVNNDDELKVVDLNKAMFNSKVSCPNLEVLLLYKANSISALCSHQLPTAYFSKLKELGVWNCGKLRHLMSPSVARGLLNLRKLWIRECQSMEEVITEEEQQGDEIMCNEPLFPQLEELGLENLPNLRHFILTKQALEFPFLREVLIRNCPETKIFVQQRSVSTSSLKSVNNDDELKVVDLNKAMFNSKVSCPNLEKLYIYSDITALYSHQLPTTYFSKLGTLKVENCGKLRHLISPSVARGLLNLRKLRIGECQSMEEVITEEEQQGDEIMCNEPLFPQLEKLKLENLPKLRHFILTKQALEFPFLKLVVIRKCPEMKIFVQHGYVSTPSLEIVNDDDEVKVDDLNEWIHQRFNSKEEDGSESESSQGEDWNRI</sequence>
<dbReference type="PANTHER" id="PTHR33463">
    <property type="entry name" value="NB-ARC DOMAIN-CONTAINING PROTEIN-RELATED"/>
    <property type="match status" value="1"/>
</dbReference>
<dbReference type="GO" id="GO:0005524">
    <property type="term" value="F:ATP binding"/>
    <property type="evidence" value="ECO:0007669"/>
    <property type="project" value="UniProtKB-KW"/>
</dbReference>
<gene>
    <name evidence="11" type="primary">Pvr4</name>
    <name evidence="12" type="ORF">T459_26666</name>
</gene>
<dbReference type="Pfam" id="PF23247">
    <property type="entry name" value="LRR_RPS2"/>
    <property type="match status" value="5"/>
</dbReference>
<keyword evidence="5" id="KW-0611">Plant defense</keyword>
<dbReference type="GO" id="GO:0043531">
    <property type="term" value="F:ADP binding"/>
    <property type="evidence" value="ECO:0007669"/>
    <property type="project" value="InterPro"/>
</dbReference>
<feature type="domain" description="NB-ARC" evidence="8">
    <location>
        <begin position="155"/>
        <end position="323"/>
    </location>
</feature>
<evidence type="ECO:0000313" key="13">
    <source>
        <dbReference type="Proteomes" id="UP000222542"/>
    </source>
</evidence>
<dbReference type="SUPFAM" id="SSF52047">
    <property type="entry name" value="RNI-like"/>
    <property type="match status" value="3"/>
</dbReference>
<reference evidence="11" key="3">
    <citation type="journal article" date="2016" name="New Phytol.">
        <title>Divergent evolution of multiple virus-resistance genes from a progenitor in Capsicum spp.</title>
        <authorList>
            <person name="Kim S.B."/>
            <person name="Kang W.H."/>
            <person name="Huy H.N."/>
            <person name="Yeom S.I."/>
            <person name="An J.T."/>
            <person name="Kim S."/>
            <person name="Kang M.Y."/>
            <person name="Kim H.J."/>
            <person name="Jo Y.D."/>
            <person name="Ha Y."/>
            <person name="Choi D."/>
            <person name="Kang B.C."/>
        </authorList>
    </citation>
    <scope>NUCLEOTIDE SEQUENCE</scope>
</reference>
<feature type="domain" description="Disease resistance protein At4g27190-like leucine-rich repeats" evidence="9">
    <location>
        <begin position="1065"/>
        <end position="1189"/>
    </location>
</feature>
<feature type="compositionally biased region" description="Low complexity" evidence="7">
    <location>
        <begin position="1734"/>
        <end position="1745"/>
    </location>
</feature>
<reference evidence="11" key="2">
    <citation type="submission" date="2015-08" db="EMBL/GenBank/DDBJ databases">
        <authorList>
            <person name="Babu N.S."/>
            <person name="Beckwith C.J."/>
            <person name="Beseler K.G."/>
            <person name="Brison A."/>
            <person name="Carone J.V."/>
            <person name="Caskin T.P."/>
            <person name="Diamond M."/>
            <person name="Durham M.E."/>
            <person name="Foxe J.M."/>
            <person name="Go M."/>
            <person name="Henderson B.A."/>
            <person name="Jones I.B."/>
            <person name="McGettigan J.A."/>
            <person name="Micheletti S.J."/>
            <person name="Nasrallah M.E."/>
            <person name="Ortiz D."/>
            <person name="Piller C.R."/>
            <person name="Privatt S.R."/>
            <person name="Schneider S.L."/>
            <person name="Sharp S."/>
            <person name="Smith T.C."/>
            <person name="Stanton J.D."/>
            <person name="Ullery H.E."/>
            <person name="Wilson R.J."/>
            <person name="Serrano M.G."/>
            <person name="Buck G."/>
            <person name="Lee V."/>
            <person name="Wang Y."/>
            <person name="Carvalho R."/>
            <person name="Voegtly L."/>
            <person name="Shi R."/>
            <person name="Duckworth R."/>
            <person name="Johnson A."/>
            <person name="Loviza R."/>
            <person name="Walstead R."/>
            <person name="Shah Z."/>
            <person name="Kiflezghi M."/>
            <person name="Wade K."/>
            <person name="Ball S.L."/>
            <person name="Bradley K.W."/>
            <person name="Asai D.J."/>
            <person name="Bowman C.A."/>
            <person name="Russell D.A."/>
            <person name="Pope W.H."/>
            <person name="Jacobs-Sera D."/>
            <person name="Hendrix R.W."/>
            <person name="Hatfull G.F."/>
        </authorList>
    </citation>
    <scope>NUCLEOTIDE SEQUENCE</scope>
</reference>
<dbReference type="OMA" id="IFVQQRS"/>
<organism evidence="11">
    <name type="scientific">Capsicum annuum</name>
    <name type="common">Capsicum pepper</name>
    <dbReference type="NCBI Taxonomy" id="4072"/>
    <lineage>
        <taxon>Eukaryota</taxon>
        <taxon>Viridiplantae</taxon>
        <taxon>Streptophyta</taxon>
        <taxon>Embryophyta</taxon>
        <taxon>Tracheophyta</taxon>
        <taxon>Spermatophyta</taxon>
        <taxon>Magnoliopsida</taxon>
        <taxon>eudicotyledons</taxon>
        <taxon>Gunneridae</taxon>
        <taxon>Pentapetalae</taxon>
        <taxon>asterids</taxon>
        <taxon>lamiids</taxon>
        <taxon>Solanales</taxon>
        <taxon>Solanaceae</taxon>
        <taxon>Solanoideae</taxon>
        <taxon>Capsiceae</taxon>
        <taxon>Capsicum</taxon>
    </lineage>
</organism>
<dbReference type="InterPro" id="IPR042197">
    <property type="entry name" value="Apaf_helical"/>
</dbReference>
<feature type="domain" description="Disease resistance protein At4g27190-like leucine-rich repeats" evidence="9">
    <location>
        <begin position="1574"/>
        <end position="1689"/>
    </location>
</feature>